<dbReference type="InterPro" id="IPR029787">
    <property type="entry name" value="Nucleotide_cyclase"/>
</dbReference>
<comment type="caution">
    <text evidence="4">The sequence shown here is derived from an EMBL/GenBank/DDBJ whole genome shotgun (WGS) entry which is preliminary data.</text>
</comment>
<dbReference type="RefSeq" id="WP_188696809.1">
    <property type="nucleotide sequence ID" value="NZ_BMLS01000005.1"/>
</dbReference>
<dbReference type="Proteomes" id="UP000606935">
    <property type="component" value="Unassembled WGS sequence"/>
</dbReference>
<dbReference type="CDD" id="cd01949">
    <property type="entry name" value="GGDEF"/>
    <property type="match status" value="1"/>
</dbReference>
<dbReference type="EMBL" id="BMLS01000005">
    <property type="protein sequence ID" value="GGO72132.1"/>
    <property type="molecule type" value="Genomic_DNA"/>
</dbReference>
<organism evidence="4 5">
    <name type="scientific">Bowmanella pacifica</name>
    <dbReference type="NCBI Taxonomy" id="502051"/>
    <lineage>
        <taxon>Bacteria</taxon>
        <taxon>Pseudomonadati</taxon>
        <taxon>Pseudomonadota</taxon>
        <taxon>Gammaproteobacteria</taxon>
        <taxon>Alteromonadales</taxon>
        <taxon>Alteromonadaceae</taxon>
        <taxon>Bowmanella</taxon>
    </lineage>
</organism>
<name>A0A917Z167_9ALTE</name>
<dbReference type="SMART" id="SM00267">
    <property type="entry name" value="GGDEF"/>
    <property type="match status" value="1"/>
</dbReference>
<reference evidence="4" key="2">
    <citation type="submission" date="2020-09" db="EMBL/GenBank/DDBJ databases">
        <authorList>
            <person name="Sun Q."/>
            <person name="Zhou Y."/>
        </authorList>
    </citation>
    <scope>NUCLEOTIDE SEQUENCE</scope>
    <source>
        <strain evidence="4">CGMCC 1.7086</strain>
    </source>
</reference>
<evidence type="ECO:0000313" key="4">
    <source>
        <dbReference type="EMBL" id="GGO72132.1"/>
    </source>
</evidence>
<comment type="cofactor">
    <cofactor evidence="1">
        <name>Mg(2+)</name>
        <dbReference type="ChEBI" id="CHEBI:18420"/>
    </cofactor>
</comment>
<dbReference type="Pfam" id="PF00990">
    <property type="entry name" value="GGDEF"/>
    <property type="match status" value="1"/>
</dbReference>
<protein>
    <recommendedName>
        <fullName evidence="2">diguanylate cyclase</fullName>
        <ecNumber evidence="2">2.7.7.65</ecNumber>
    </recommendedName>
</protein>
<dbReference type="EC" id="2.7.7.65" evidence="2"/>
<evidence type="ECO:0000313" key="5">
    <source>
        <dbReference type="Proteomes" id="UP000606935"/>
    </source>
</evidence>
<dbReference type="SUPFAM" id="SSF55073">
    <property type="entry name" value="Nucleotide cyclase"/>
    <property type="match status" value="1"/>
</dbReference>
<dbReference type="GO" id="GO:0052621">
    <property type="term" value="F:diguanylate cyclase activity"/>
    <property type="evidence" value="ECO:0007669"/>
    <property type="project" value="UniProtKB-EC"/>
</dbReference>
<evidence type="ECO:0000256" key="1">
    <source>
        <dbReference type="ARBA" id="ARBA00001946"/>
    </source>
</evidence>
<dbReference type="AlphaFoldDB" id="A0A917Z167"/>
<dbReference type="PANTHER" id="PTHR45138">
    <property type="entry name" value="REGULATORY COMPONENTS OF SENSORY TRANSDUCTION SYSTEM"/>
    <property type="match status" value="1"/>
</dbReference>
<dbReference type="InterPro" id="IPR000160">
    <property type="entry name" value="GGDEF_dom"/>
</dbReference>
<evidence type="ECO:0000259" key="3">
    <source>
        <dbReference type="PROSITE" id="PS50887"/>
    </source>
</evidence>
<feature type="domain" description="GGDEF" evidence="3">
    <location>
        <begin position="166"/>
        <end position="293"/>
    </location>
</feature>
<dbReference type="GO" id="GO:0043709">
    <property type="term" value="P:cell adhesion involved in single-species biofilm formation"/>
    <property type="evidence" value="ECO:0007669"/>
    <property type="project" value="TreeGrafter"/>
</dbReference>
<gene>
    <name evidence="4" type="ORF">GCM10010982_29530</name>
</gene>
<dbReference type="Gene3D" id="3.30.70.270">
    <property type="match status" value="1"/>
</dbReference>
<dbReference type="InterPro" id="IPR043128">
    <property type="entry name" value="Rev_trsase/Diguanyl_cyclase"/>
</dbReference>
<accession>A0A917Z167</accession>
<proteinExistence type="predicted"/>
<keyword evidence="5" id="KW-1185">Reference proteome</keyword>
<dbReference type="GO" id="GO:0005886">
    <property type="term" value="C:plasma membrane"/>
    <property type="evidence" value="ECO:0007669"/>
    <property type="project" value="TreeGrafter"/>
</dbReference>
<dbReference type="PANTHER" id="PTHR45138:SF6">
    <property type="entry name" value="DIGUANYLATE CYCLASE DGCN"/>
    <property type="match status" value="1"/>
</dbReference>
<dbReference type="FunFam" id="3.30.70.270:FF:000001">
    <property type="entry name" value="Diguanylate cyclase domain protein"/>
    <property type="match status" value="1"/>
</dbReference>
<reference evidence="4" key="1">
    <citation type="journal article" date="2014" name="Int. J. Syst. Evol. Microbiol.">
        <title>Complete genome sequence of Corynebacterium casei LMG S-19264T (=DSM 44701T), isolated from a smear-ripened cheese.</title>
        <authorList>
            <consortium name="US DOE Joint Genome Institute (JGI-PGF)"/>
            <person name="Walter F."/>
            <person name="Albersmeier A."/>
            <person name="Kalinowski J."/>
            <person name="Ruckert C."/>
        </authorList>
    </citation>
    <scope>NUCLEOTIDE SEQUENCE</scope>
    <source>
        <strain evidence="4">CGMCC 1.7086</strain>
    </source>
</reference>
<sequence length="293" mass="33145">MLEQLTPIQNSMSYEGFFQFSQQDKLISDAERLSVLEQLIGSLDAQLFGHTFLMQLAARIPVCGLTIRWPQGALQWGREATYSKRMSVGEQSGIMVSYCFAKVPSAMENRVLEELHDIAVPSLKNVIEHHNIKCLASKDSLTSLGNRAAFNDVLSRQFSHSRRTGTTFGLLMIDMDRFKSVNDKFGHQEGDKVLQAMATVITASLRDTDFAFRFGGDEFCCVIQDADSVALRRISQRIRRTMLEQPILARHQMRCSIGASLYQDGDEPDALFERADVQLYQDKQRSYPLCRTA</sequence>
<dbReference type="InterPro" id="IPR050469">
    <property type="entry name" value="Diguanylate_Cyclase"/>
</dbReference>
<evidence type="ECO:0000256" key="2">
    <source>
        <dbReference type="ARBA" id="ARBA00012528"/>
    </source>
</evidence>
<dbReference type="NCBIfam" id="TIGR00254">
    <property type="entry name" value="GGDEF"/>
    <property type="match status" value="1"/>
</dbReference>
<dbReference type="PROSITE" id="PS50887">
    <property type="entry name" value="GGDEF"/>
    <property type="match status" value="1"/>
</dbReference>
<dbReference type="GO" id="GO:1902201">
    <property type="term" value="P:negative regulation of bacterial-type flagellum-dependent cell motility"/>
    <property type="evidence" value="ECO:0007669"/>
    <property type="project" value="TreeGrafter"/>
</dbReference>